<evidence type="ECO:0000313" key="3">
    <source>
        <dbReference type="Proteomes" id="UP000469346"/>
    </source>
</evidence>
<accession>A0A6N9TS27</accession>
<organism evidence="2 3">
    <name type="scientific">Dissulfurirhabdus thermomarina</name>
    <dbReference type="NCBI Taxonomy" id="1765737"/>
    <lineage>
        <taxon>Bacteria</taxon>
        <taxon>Deltaproteobacteria</taxon>
        <taxon>Dissulfurirhabdaceae</taxon>
        <taxon>Dissulfurirhabdus</taxon>
    </lineage>
</organism>
<dbReference type="RefSeq" id="WP_163298391.1">
    <property type="nucleotide sequence ID" value="NZ_JAAGRR010000043.1"/>
</dbReference>
<keyword evidence="3" id="KW-1185">Reference proteome</keyword>
<dbReference type="AlphaFoldDB" id="A0A6N9TS27"/>
<dbReference type="Gene3D" id="1.10.10.10">
    <property type="entry name" value="Winged helix-like DNA-binding domain superfamily/Winged helix DNA-binding domain"/>
    <property type="match status" value="1"/>
</dbReference>
<dbReference type="Proteomes" id="UP000469346">
    <property type="component" value="Unassembled WGS sequence"/>
</dbReference>
<keyword evidence="1" id="KW-0175">Coiled coil</keyword>
<dbReference type="EMBL" id="JAAGRR010000043">
    <property type="protein sequence ID" value="NDY42247.1"/>
    <property type="molecule type" value="Genomic_DNA"/>
</dbReference>
<dbReference type="SUPFAM" id="SSF46785">
    <property type="entry name" value="Winged helix' DNA-binding domain"/>
    <property type="match status" value="1"/>
</dbReference>
<name>A0A6N9TS27_DISTH</name>
<feature type="coiled-coil region" evidence="1">
    <location>
        <begin position="5"/>
        <end position="32"/>
    </location>
</feature>
<gene>
    <name evidence="2" type="ORF">G3N55_05240</name>
</gene>
<protein>
    <submittedName>
        <fullName evidence="2">Winged helix-turn-helix domain-containing protein</fullName>
    </submittedName>
</protein>
<dbReference type="InterPro" id="IPR036388">
    <property type="entry name" value="WH-like_DNA-bd_sf"/>
</dbReference>
<sequence length="96" mass="10922">MSTERNDTKEALARLREERAAFIDRARAAAREQNRAVKAILDALGEGGRTVPEIARRTELPTWEVLRYVAGLRKYGRIVEGPKDGDYFTYEAVRRG</sequence>
<dbReference type="InterPro" id="IPR036390">
    <property type="entry name" value="WH_DNA-bd_sf"/>
</dbReference>
<reference evidence="2 3" key="1">
    <citation type="submission" date="2020-02" db="EMBL/GenBank/DDBJ databases">
        <title>Comparative genomics of sulfur disproportionating microorganisms.</title>
        <authorList>
            <person name="Ward L.M."/>
            <person name="Bertran E."/>
            <person name="Johnston D.T."/>
        </authorList>
    </citation>
    <scope>NUCLEOTIDE SEQUENCE [LARGE SCALE GENOMIC DNA]</scope>
    <source>
        <strain evidence="2 3">DSM 100025</strain>
    </source>
</reference>
<proteinExistence type="predicted"/>
<evidence type="ECO:0000256" key="1">
    <source>
        <dbReference type="SAM" id="Coils"/>
    </source>
</evidence>
<evidence type="ECO:0000313" key="2">
    <source>
        <dbReference type="EMBL" id="NDY42247.1"/>
    </source>
</evidence>
<comment type="caution">
    <text evidence="2">The sequence shown here is derived from an EMBL/GenBank/DDBJ whole genome shotgun (WGS) entry which is preliminary data.</text>
</comment>